<proteinExistence type="predicted"/>
<reference evidence="1" key="1">
    <citation type="submission" date="2014-11" db="EMBL/GenBank/DDBJ databases">
        <authorList>
            <person name="Amaro Gonzalez C."/>
        </authorList>
    </citation>
    <scope>NUCLEOTIDE SEQUENCE</scope>
</reference>
<organism evidence="1">
    <name type="scientific">Anguilla anguilla</name>
    <name type="common">European freshwater eel</name>
    <name type="synonym">Muraena anguilla</name>
    <dbReference type="NCBI Taxonomy" id="7936"/>
    <lineage>
        <taxon>Eukaryota</taxon>
        <taxon>Metazoa</taxon>
        <taxon>Chordata</taxon>
        <taxon>Craniata</taxon>
        <taxon>Vertebrata</taxon>
        <taxon>Euteleostomi</taxon>
        <taxon>Actinopterygii</taxon>
        <taxon>Neopterygii</taxon>
        <taxon>Teleostei</taxon>
        <taxon>Anguilliformes</taxon>
        <taxon>Anguillidae</taxon>
        <taxon>Anguilla</taxon>
    </lineage>
</organism>
<name>A0A0E9UXH1_ANGAN</name>
<evidence type="ECO:0000313" key="1">
    <source>
        <dbReference type="EMBL" id="JAH70507.1"/>
    </source>
</evidence>
<protein>
    <submittedName>
        <fullName evidence="1">Uncharacterized protein</fullName>
    </submittedName>
</protein>
<dbReference type="EMBL" id="GBXM01038070">
    <property type="protein sequence ID" value="JAH70507.1"/>
    <property type="molecule type" value="Transcribed_RNA"/>
</dbReference>
<accession>A0A0E9UXH1</accession>
<reference evidence="1" key="2">
    <citation type="journal article" date="2015" name="Fish Shellfish Immunol.">
        <title>Early steps in the European eel (Anguilla anguilla)-Vibrio vulnificus interaction in the gills: Role of the RtxA13 toxin.</title>
        <authorList>
            <person name="Callol A."/>
            <person name="Pajuelo D."/>
            <person name="Ebbesson L."/>
            <person name="Teles M."/>
            <person name="MacKenzie S."/>
            <person name="Amaro C."/>
        </authorList>
    </citation>
    <scope>NUCLEOTIDE SEQUENCE</scope>
</reference>
<dbReference type="AlphaFoldDB" id="A0A0E9UXH1"/>
<sequence>MSERYQFSNAHAKRIRKTFMQLFQK</sequence>